<keyword evidence="3" id="KW-1185">Reference proteome</keyword>
<dbReference type="EMBL" id="CM001218">
    <property type="protein sequence ID" value="KEH38907.1"/>
    <property type="molecule type" value="Genomic_DNA"/>
</dbReference>
<reference evidence="1 3" key="2">
    <citation type="journal article" date="2014" name="BMC Genomics">
        <title>An improved genome release (version Mt4.0) for the model legume Medicago truncatula.</title>
        <authorList>
            <person name="Tang H."/>
            <person name="Krishnakumar V."/>
            <person name="Bidwell S."/>
            <person name="Rosen B."/>
            <person name="Chan A."/>
            <person name="Zhou S."/>
            <person name="Gentzbittel L."/>
            <person name="Childs K.L."/>
            <person name="Yandell M."/>
            <person name="Gundlach H."/>
            <person name="Mayer K.F."/>
            <person name="Schwartz D.C."/>
            <person name="Town C.D."/>
        </authorList>
    </citation>
    <scope>GENOME REANNOTATION</scope>
    <source>
        <strain evidence="1">A17</strain>
        <strain evidence="2 3">cv. Jemalong A17</strain>
    </source>
</reference>
<dbReference type="HOGENOM" id="CLU_840373_0_0_1"/>
<evidence type="ECO:0000313" key="1">
    <source>
        <dbReference type="EMBL" id="KEH38907.1"/>
    </source>
</evidence>
<dbReference type="GO" id="GO:0006355">
    <property type="term" value="P:regulation of DNA-templated transcription"/>
    <property type="evidence" value="ECO:0007669"/>
    <property type="project" value="InterPro"/>
</dbReference>
<sequence>MSIDGKQQGDFADYDWANIGSFDDLDRIFSNDDTLFGHVSLDKYDKFWSAKDVSRNQAPVLLNTPSPPDVVRNRPGPLEIKEELDTFPSQSKSVMSNDQSFDISFTSNLSCGVMAKPPKPPVRNDGQSKFSRAMLNRAGEGLSCAIISGYVCSFDDDYDGGDKKRHDTNGSIGFLANRKMIRDCDKPKAQTDLAKFHNTCSVAVKVCDTATESNEALNAAKLNFQDIINSPLDASDVKIDNFAEKGQCFNPETVGHWLRLRHDVEEVGRNYQVSLLLLVPCSVAALSIKRDAHDSTNGIQVVSCSLKESTCIESSLSERELGVEFFRGGGD</sequence>
<dbReference type="PANTHER" id="PTHR33334:SF5">
    <property type="entry name" value="PROTEIN LNK2"/>
    <property type="match status" value="1"/>
</dbReference>
<dbReference type="EnsemblPlants" id="KEH38907">
    <property type="protein sequence ID" value="KEH38907"/>
    <property type="gene ID" value="MTR_2g084520"/>
</dbReference>
<name>A0A072VAX3_MEDTR</name>
<dbReference type="AlphaFoldDB" id="A0A072VAX3"/>
<evidence type="ECO:0000313" key="3">
    <source>
        <dbReference type="Proteomes" id="UP000002051"/>
    </source>
</evidence>
<dbReference type="STRING" id="3880.A0A072VAX3"/>
<dbReference type="InterPro" id="IPR039928">
    <property type="entry name" value="LNK"/>
</dbReference>
<organism evidence="1 3">
    <name type="scientific">Medicago truncatula</name>
    <name type="common">Barrel medic</name>
    <name type="synonym">Medicago tribuloides</name>
    <dbReference type="NCBI Taxonomy" id="3880"/>
    <lineage>
        <taxon>Eukaryota</taxon>
        <taxon>Viridiplantae</taxon>
        <taxon>Streptophyta</taxon>
        <taxon>Embryophyta</taxon>
        <taxon>Tracheophyta</taxon>
        <taxon>Spermatophyta</taxon>
        <taxon>Magnoliopsida</taxon>
        <taxon>eudicotyledons</taxon>
        <taxon>Gunneridae</taxon>
        <taxon>Pentapetalae</taxon>
        <taxon>rosids</taxon>
        <taxon>fabids</taxon>
        <taxon>Fabales</taxon>
        <taxon>Fabaceae</taxon>
        <taxon>Papilionoideae</taxon>
        <taxon>50 kb inversion clade</taxon>
        <taxon>NPAAA clade</taxon>
        <taxon>Hologalegina</taxon>
        <taxon>IRL clade</taxon>
        <taxon>Trifolieae</taxon>
        <taxon>Medicago</taxon>
    </lineage>
</organism>
<accession>A0A072VAX3</accession>
<reference evidence="2" key="3">
    <citation type="submission" date="2015-04" db="UniProtKB">
        <authorList>
            <consortium name="EnsemblPlants"/>
        </authorList>
    </citation>
    <scope>IDENTIFICATION</scope>
    <source>
        <strain evidence="2">cv. Jemalong A17</strain>
    </source>
</reference>
<gene>
    <name evidence="1" type="ordered locus">MTR_2g084520</name>
</gene>
<reference evidence="1 3" key="1">
    <citation type="journal article" date="2011" name="Nature">
        <title>The Medicago genome provides insight into the evolution of rhizobial symbioses.</title>
        <authorList>
            <person name="Young N.D."/>
            <person name="Debelle F."/>
            <person name="Oldroyd G.E."/>
            <person name="Geurts R."/>
            <person name="Cannon S.B."/>
            <person name="Udvardi M.K."/>
            <person name="Benedito V.A."/>
            <person name="Mayer K.F."/>
            <person name="Gouzy J."/>
            <person name="Schoof H."/>
            <person name="Van de Peer Y."/>
            <person name="Proost S."/>
            <person name="Cook D.R."/>
            <person name="Meyers B.C."/>
            <person name="Spannagl M."/>
            <person name="Cheung F."/>
            <person name="De Mita S."/>
            <person name="Krishnakumar V."/>
            <person name="Gundlach H."/>
            <person name="Zhou S."/>
            <person name="Mudge J."/>
            <person name="Bharti A.K."/>
            <person name="Murray J.D."/>
            <person name="Naoumkina M.A."/>
            <person name="Rosen B."/>
            <person name="Silverstein K.A."/>
            <person name="Tang H."/>
            <person name="Rombauts S."/>
            <person name="Zhao P.X."/>
            <person name="Zhou P."/>
            <person name="Barbe V."/>
            <person name="Bardou P."/>
            <person name="Bechner M."/>
            <person name="Bellec A."/>
            <person name="Berger A."/>
            <person name="Berges H."/>
            <person name="Bidwell S."/>
            <person name="Bisseling T."/>
            <person name="Choisne N."/>
            <person name="Couloux A."/>
            <person name="Denny R."/>
            <person name="Deshpande S."/>
            <person name="Dai X."/>
            <person name="Doyle J.J."/>
            <person name="Dudez A.M."/>
            <person name="Farmer A.D."/>
            <person name="Fouteau S."/>
            <person name="Franken C."/>
            <person name="Gibelin C."/>
            <person name="Gish J."/>
            <person name="Goldstein S."/>
            <person name="Gonzalez A.J."/>
            <person name="Green P.J."/>
            <person name="Hallab A."/>
            <person name="Hartog M."/>
            <person name="Hua A."/>
            <person name="Humphray S.J."/>
            <person name="Jeong D.H."/>
            <person name="Jing Y."/>
            <person name="Jocker A."/>
            <person name="Kenton S.M."/>
            <person name="Kim D.J."/>
            <person name="Klee K."/>
            <person name="Lai H."/>
            <person name="Lang C."/>
            <person name="Lin S."/>
            <person name="Macmil S.L."/>
            <person name="Magdelenat G."/>
            <person name="Matthews L."/>
            <person name="McCorrison J."/>
            <person name="Monaghan E.L."/>
            <person name="Mun J.H."/>
            <person name="Najar F.Z."/>
            <person name="Nicholson C."/>
            <person name="Noirot C."/>
            <person name="O'Bleness M."/>
            <person name="Paule C.R."/>
            <person name="Poulain J."/>
            <person name="Prion F."/>
            <person name="Qin B."/>
            <person name="Qu C."/>
            <person name="Retzel E.F."/>
            <person name="Riddle C."/>
            <person name="Sallet E."/>
            <person name="Samain S."/>
            <person name="Samson N."/>
            <person name="Sanders I."/>
            <person name="Saurat O."/>
            <person name="Scarpelli C."/>
            <person name="Schiex T."/>
            <person name="Segurens B."/>
            <person name="Severin A.J."/>
            <person name="Sherrier D.J."/>
            <person name="Shi R."/>
            <person name="Sims S."/>
            <person name="Singer S.R."/>
            <person name="Sinharoy S."/>
            <person name="Sterck L."/>
            <person name="Viollet A."/>
            <person name="Wang B.B."/>
            <person name="Wang K."/>
            <person name="Wang M."/>
            <person name="Wang X."/>
            <person name="Warfsmann J."/>
            <person name="Weissenbach J."/>
            <person name="White D.D."/>
            <person name="White J.D."/>
            <person name="Wiley G.B."/>
            <person name="Wincker P."/>
            <person name="Xing Y."/>
            <person name="Yang L."/>
            <person name="Yao Z."/>
            <person name="Ying F."/>
            <person name="Zhai J."/>
            <person name="Zhou L."/>
            <person name="Zuber A."/>
            <person name="Denarie J."/>
            <person name="Dixon R.A."/>
            <person name="May G.D."/>
            <person name="Schwartz D.C."/>
            <person name="Rogers J."/>
            <person name="Quetier F."/>
            <person name="Town C.D."/>
            <person name="Roe B.A."/>
        </authorList>
    </citation>
    <scope>NUCLEOTIDE SEQUENCE [LARGE SCALE GENOMIC DNA]</scope>
    <source>
        <strain evidence="1">A17</strain>
        <strain evidence="2 3">cv. Jemalong A17</strain>
    </source>
</reference>
<dbReference type="GO" id="GO:0007623">
    <property type="term" value="P:circadian rhythm"/>
    <property type="evidence" value="ECO:0007669"/>
    <property type="project" value="InterPro"/>
</dbReference>
<dbReference type="Proteomes" id="UP000002051">
    <property type="component" value="Chromosome 2"/>
</dbReference>
<dbReference type="PANTHER" id="PTHR33334">
    <property type="entry name" value="PROTEIN LNK1"/>
    <property type="match status" value="1"/>
</dbReference>
<proteinExistence type="predicted"/>
<evidence type="ECO:0000313" key="2">
    <source>
        <dbReference type="EnsemblPlants" id="KEH38907"/>
    </source>
</evidence>
<protein>
    <submittedName>
        <fullName evidence="1 2">Uncharacterized protein</fullName>
    </submittedName>
</protein>